<dbReference type="AlphaFoldDB" id="A0AAW2IZQ6"/>
<reference evidence="1" key="1">
    <citation type="submission" date="2020-06" db="EMBL/GenBank/DDBJ databases">
        <authorList>
            <person name="Li T."/>
            <person name="Hu X."/>
            <person name="Zhang T."/>
            <person name="Song X."/>
            <person name="Zhang H."/>
            <person name="Dai N."/>
            <person name="Sheng W."/>
            <person name="Hou X."/>
            <person name="Wei L."/>
        </authorList>
    </citation>
    <scope>NUCLEOTIDE SEQUENCE</scope>
    <source>
        <strain evidence="1">G02</strain>
        <tissue evidence="1">Leaf</tissue>
    </source>
</reference>
<reference evidence="1" key="2">
    <citation type="journal article" date="2024" name="Plant">
        <title>Genomic evolution and insights into agronomic trait innovations of Sesamum species.</title>
        <authorList>
            <person name="Miao H."/>
            <person name="Wang L."/>
            <person name="Qu L."/>
            <person name="Liu H."/>
            <person name="Sun Y."/>
            <person name="Le M."/>
            <person name="Wang Q."/>
            <person name="Wei S."/>
            <person name="Zheng Y."/>
            <person name="Lin W."/>
            <person name="Duan Y."/>
            <person name="Cao H."/>
            <person name="Xiong S."/>
            <person name="Wang X."/>
            <person name="Wei L."/>
            <person name="Li C."/>
            <person name="Ma Q."/>
            <person name="Ju M."/>
            <person name="Zhao R."/>
            <person name="Li G."/>
            <person name="Mu C."/>
            <person name="Tian Q."/>
            <person name="Mei H."/>
            <person name="Zhang T."/>
            <person name="Gao T."/>
            <person name="Zhang H."/>
        </authorList>
    </citation>
    <scope>NUCLEOTIDE SEQUENCE</scope>
    <source>
        <strain evidence="1">G02</strain>
    </source>
</reference>
<evidence type="ECO:0000313" key="1">
    <source>
        <dbReference type="EMBL" id="KAL0286968.1"/>
    </source>
</evidence>
<gene>
    <name evidence="1" type="ORF">Sradi_7135600</name>
</gene>
<proteinExistence type="predicted"/>
<accession>A0AAW2IZQ6</accession>
<organism evidence="1">
    <name type="scientific">Sesamum radiatum</name>
    <name type="common">Black benniseed</name>
    <dbReference type="NCBI Taxonomy" id="300843"/>
    <lineage>
        <taxon>Eukaryota</taxon>
        <taxon>Viridiplantae</taxon>
        <taxon>Streptophyta</taxon>
        <taxon>Embryophyta</taxon>
        <taxon>Tracheophyta</taxon>
        <taxon>Spermatophyta</taxon>
        <taxon>Magnoliopsida</taxon>
        <taxon>eudicotyledons</taxon>
        <taxon>Gunneridae</taxon>
        <taxon>Pentapetalae</taxon>
        <taxon>asterids</taxon>
        <taxon>lamiids</taxon>
        <taxon>Lamiales</taxon>
        <taxon>Pedaliaceae</taxon>
        <taxon>Sesamum</taxon>
    </lineage>
</organism>
<comment type="caution">
    <text evidence="1">The sequence shown here is derived from an EMBL/GenBank/DDBJ whole genome shotgun (WGS) entry which is preliminary data.</text>
</comment>
<dbReference type="EMBL" id="JACGWJ010000907">
    <property type="protein sequence ID" value="KAL0286968.1"/>
    <property type="molecule type" value="Genomic_DNA"/>
</dbReference>
<sequence length="231" mass="26287">MNEPLDDFRNLKTWLTRACQNAEDETKGRLPIRSEIRAIFKSIARMIARTNFHSHRIWKALVRGAEQEGKIGSRTVGQRKGEVLIPGRSRMTRECHVRFLREGCDTTTYQARRAVHGAASLLTWSMHIALSRRLAPILDLPISKKIPGSICSLVPFSSFFVIQRQKVDVRHYSGWILQLLQMNPHPLILDISLGMQSILFDLVPYVDSWKSKVELDGLSRSALLQPRSSSA</sequence>
<name>A0AAW2IZQ6_SESRA</name>
<protein>
    <submittedName>
        <fullName evidence="1">Uncharacterized protein</fullName>
    </submittedName>
</protein>